<proteinExistence type="inferred from homology"/>
<accession>L9XY58</accession>
<organism evidence="5 6">
    <name type="scientific">Natronococcus jeotgali DSM 18795</name>
    <dbReference type="NCBI Taxonomy" id="1227498"/>
    <lineage>
        <taxon>Archaea</taxon>
        <taxon>Methanobacteriati</taxon>
        <taxon>Methanobacteriota</taxon>
        <taxon>Stenosarchaea group</taxon>
        <taxon>Halobacteria</taxon>
        <taxon>Halobacteriales</taxon>
        <taxon>Natrialbaceae</taxon>
        <taxon>Natronococcus</taxon>
    </lineage>
</organism>
<keyword evidence="2" id="KW-0479">Metal-binding</keyword>
<dbReference type="PANTHER" id="PTHR10293">
    <property type="entry name" value="GLUTAREDOXIN FAMILY MEMBER"/>
    <property type="match status" value="1"/>
</dbReference>
<dbReference type="PIRSF" id="PIRSF005894">
    <property type="entry name" value="Monothiol_GRX"/>
    <property type="match status" value="1"/>
</dbReference>
<evidence type="ECO:0000256" key="1">
    <source>
        <dbReference type="ARBA" id="ARBA00009630"/>
    </source>
</evidence>
<feature type="domain" description="Glutaredoxin" evidence="4">
    <location>
        <begin position="27"/>
        <end position="92"/>
    </location>
</feature>
<comment type="caution">
    <text evidence="5">The sequence shown here is derived from an EMBL/GenBank/DDBJ whole genome shotgun (WGS) entry which is preliminary data.</text>
</comment>
<dbReference type="OrthoDB" id="203033at2157"/>
<dbReference type="Pfam" id="PF00462">
    <property type="entry name" value="Glutaredoxin"/>
    <property type="match status" value="1"/>
</dbReference>
<dbReference type="Gene3D" id="3.40.30.10">
    <property type="entry name" value="Glutaredoxin"/>
    <property type="match status" value="1"/>
</dbReference>
<evidence type="ECO:0000313" key="6">
    <source>
        <dbReference type="Proteomes" id="UP000011531"/>
    </source>
</evidence>
<sequence>MDFPPNQGLDQDEVDEQVAETIADNEVVLFMKGTQLMPQCGYSRRALGLIDQYRDEYETVDVLDSLDEFRAALEDRSGWETIPQTYVDGEFVGGSDILAELEERGELEETLAAE</sequence>
<name>L9XY58_9EURY</name>
<evidence type="ECO:0000256" key="3">
    <source>
        <dbReference type="ARBA" id="ARBA00023284"/>
    </source>
</evidence>
<dbReference type="InterPro" id="IPR036249">
    <property type="entry name" value="Thioredoxin-like_sf"/>
</dbReference>
<dbReference type="SUPFAM" id="SSF52833">
    <property type="entry name" value="Thioredoxin-like"/>
    <property type="match status" value="1"/>
</dbReference>
<dbReference type="InterPro" id="IPR004480">
    <property type="entry name" value="Monothiol_GRX-rel"/>
</dbReference>
<protein>
    <submittedName>
        <fullName evidence="5">Glutaredoxin</fullName>
    </submittedName>
</protein>
<keyword evidence="6" id="KW-1185">Reference proteome</keyword>
<dbReference type="InterPro" id="IPR002109">
    <property type="entry name" value="Glutaredoxin"/>
</dbReference>
<reference evidence="5 6" key="1">
    <citation type="journal article" date="2014" name="PLoS Genet.">
        <title>Phylogenetically driven sequencing of extremely halophilic archaea reveals strategies for static and dynamic osmo-response.</title>
        <authorList>
            <person name="Becker E.A."/>
            <person name="Seitzer P.M."/>
            <person name="Tritt A."/>
            <person name="Larsen D."/>
            <person name="Krusor M."/>
            <person name="Yao A.I."/>
            <person name="Wu D."/>
            <person name="Madern D."/>
            <person name="Eisen J.A."/>
            <person name="Darling A.E."/>
            <person name="Facciotti M.T."/>
        </authorList>
    </citation>
    <scope>NUCLEOTIDE SEQUENCE [LARGE SCALE GENOMIC DNA]</scope>
    <source>
        <strain evidence="5 6">DSM 18795</strain>
    </source>
</reference>
<keyword evidence="2" id="KW-0408">Iron</keyword>
<evidence type="ECO:0000256" key="2">
    <source>
        <dbReference type="ARBA" id="ARBA00022714"/>
    </source>
</evidence>
<dbReference type="InterPro" id="IPR014434">
    <property type="entry name" value="Monothiol_GRX"/>
</dbReference>
<evidence type="ECO:0000313" key="5">
    <source>
        <dbReference type="EMBL" id="ELY66427.1"/>
    </source>
</evidence>
<dbReference type="STRING" id="1227498.C492_00844"/>
<dbReference type="EMBL" id="AOIA01000017">
    <property type="protein sequence ID" value="ELY66427.1"/>
    <property type="molecule type" value="Genomic_DNA"/>
</dbReference>
<dbReference type="PANTHER" id="PTHR10293:SF16">
    <property type="entry name" value="GLUTAREDOXIN-RELATED PROTEIN 5, MITOCHONDRIAL"/>
    <property type="match status" value="1"/>
</dbReference>
<dbReference type="RefSeq" id="WP_008419624.1">
    <property type="nucleotide sequence ID" value="NZ_AOIA01000017.1"/>
</dbReference>
<comment type="similarity">
    <text evidence="1">Belongs to the glutaredoxin family. Monothiol subfamily.</text>
</comment>
<evidence type="ECO:0000259" key="4">
    <source>
        <dbReference type="Pfam" id="PF00462"/>
    </source>
</evidence>
<gene>
    <name evidence="5" type="ORF">C492_00844</name>
</gene>
<dbReference type="PROSITE" id="PS51354">
    <property type="entry name" value="GLUTAREDOXIN_2"/>
    <property type="match status" value="1"/>
</dbReference>
<keyword evidence="2" id="KW-0001">2Fe-2S</keyword>
<keyword evidence="3" id="KW-0676">Redox-active center</keyword>
<dbReference type="Proteomes" id="UP000011531">
    <property type="component" value="Unassembled WGS sequence"/>
</dbReference>
<keyword evidence="2" id="KW-0411">Iron-sulfur</keyword>
<dbReference type="PATRIC" id="fig|1227498.3.peg.156"/>
<dbReference type="AlphaFoldDB" id="L9XY58"/>
<dbReference type="GO" id="GO:0015036">
    <property type="term" value="F:disulfide oxidoreductase activity"/>
    <property type="evidence" value="ECO:0007669"/>
    <property type="project" value="InterPro"/>
</dbReference>
<dbReference type="GO" id="GO:0051537">
    <property type="term" value="F:2 iron, 2 sulfur cluster binding"/>
    <property type="evidence" value="ECO:0007669"/>
    <property type="project" value="UniProtKB-KW"/>
</dbReference>